<evidence type="ECO:0000313" key="5">
    <source>
        <dbReference type="Proteomes" id="UP000000546"/>
    </source>
</evidence>
<dbReference type="PANTHER" id="PTHR47515">
    <property type="entry name" value="LOW CALCIUM RESPONSE LOCUS PROTEIN T"/>
    <property type="match status" value="1"/>
</dbReference>
<dbReference type="InterPro" id="IPR012337">
    <property type="entry name" value="RNaseH-like_sf"/>
</dbReference>
<evidence type="ECO:0000313" key="2">
    <source>
        <dbReference type="EMBL" id="AAZ18496.1"/>
    </source>
</evidence>
<evidence type="ECO:0000313" key="4">
    <source>
        <dbReference type="EMBL" id="AAZ18702.1"/>
    </source>
</evidence>
<protein>
    <submittedName>
        <fullName evidence="3">Transposase OrfB</fullName>
    </submittedName>
</protein>
<sequence>MIFNISVTCYYHKSAASDENKQIADLLIELTTQNKNWGFGLCFLTLRNVIGLPYNHKRVYRIYCELELNLRIKPKRRIKRVKPVPLAVPVEPNQSWSMDFMHDALTDGRAFRLFNVIDDYNREALTVEIDFSLPAQRVIRSLNQLIECRGRPDQLRCDNGPEYISNALKDWALEQGITISYIEPGNPQQNAYVERYNRTMRYDWLNQELFTYLDQVREQAEDWLYHYNNERPNMGNGGFTPIQKLNQAA</sequence>
<keyword evidence="5" id="KW-1185">Reference proteome</keyword>
<dbReference type="eggNOG" id="COG2801">
    <property type="taxonomic scope" value="Bacteria"/>
</dbReference>
<dbReference type="SUPFAM" id="SSF53098">
    <property type="entry name" value="Ribonuclease H-like"/>
    <property type="match status" value="1"/>
</dbReference>
<name>Q4FU09_PSYA2</name>
<dbReference type="EMBL" id="CP000082">
    <property type="protein sequence ID" value="AAZ18499.1"/>
    <property type="molecule type" value="Genomic_DNA"/>
</dbReference>
<dbReference type="KEGG" id="par:Psyc_0640"/>
<organism evidence="3 5">
    <name type="scientific">Psychrobacter arcticus (strain DSM 17307 / VKM B-2377 / 273-4)</name>
    <dbReference type="NCBI Taxonomy" id="259536"/>
    <lineage>
        <taxon>Bacteria</taxon>
        <taxon>Pseudomonadati</taxon>
        <taxon>Pseudomonadota</taxon>
        <taxon>Gammaproteobacteria</taxon>
        <taxon>Moraxellales</taxon>
        <taxon>Moraxellaceae</taxon>
        <taxon>Psychrobacter</taxon>
    </lineage>
</organism>
<dbReference type="KEGG" id="par:Psyc_0849"/>
<dbReference type="NCBIfam" id="NF033516">
    <property type="entry name" value="transpos_IS3"/>
    <property type="match status" value="1"/>
</dbReference>
<dbReference type="HOGENOM" id="CLU_027402_31_0_6"/>
<gene>
    <name evidence="2" type="ordered locus">Psyc_0637</name>
    <name evidence="3" type="ordered locus">Psyc_0640</name>
    <name evidence="4" type="ordered locus">Psyc_0849</name>
</gene>
<dbReference type="EMBL" id="CP000082">
    <property type="protein sequence ID" value="AAZ18496.1"/>
    <property type="molecule type" value="Genomic_DNA"/>
</dbReference>
<proteinExistence type="predicted"/>
<reference evidence="3" key="1">
    <citation type="submission" date="2005-06" db="EMBL/GenBank/DDBJ databases">
        <authorList>
            <person name="Copeland A."/>
            <person name="Lucas S."/>
            <person name="Lapidus A."/>
            <person name="Barry K."/>
            <person name="Detter C."/>
            <person name="Glavina T."/>
            <person name="Hammon N."/>
            <person name="Israni S."/>
            <person name="Chain P."/>
            <person name="Di Bartolo G."/>
            <person name="Ivanova N."/>
            <person name="Hauser L."/>
            <person name="Land M."/>
            <person name="Larimer F."/>
            <person name="Pitluck S."/>
            <person name="Richardson P."/>
        </authorList>
    </citation>
    <scope>NUCLEOTIDE SEQUENCE</scope>
    <source>
        <strain evidence="3">273-4</strain>
    </source>
</reference>
<dbReference type="InterPro" id="IPR048020">
    <property type="entry name" value="Transpos_IS3"/>
</dbReference>
<dbReference type="PANTHER" id="PTHR47515:SF2">
    <property type="entry name" value="INTEGRASE CORE DOMAIN PROTEIN"/>
    <property type="match status" value="1"/>
</dbReference>
<dbReference type="Gene3D" id="3.30.420.10">
    <property type="entry name" value="Ribonuclease H-like superfamily/Ribonuclease H"/>
    <property type="match status" value="1"/>
</dbReference>
<dbReference type="PROSITE" id="PS50994">
    <property type="entry name" value="INTEGRASE"/>
    <property type="match status" value="1"/>
</dbReference>
<dbReference type="InterPro" id="IPR001584">
    <property type="entry name" value="Integrase_cat-core"/>
</dbReference>
<feature type="domain" description="Integrase catalytic" evidence="1">
    <location>
        <begin position="88"/>
        <end position="249"/>
    </location>
</feature>
<dbReference type="EMBL" id="CP000082">
    <property type="protein sequence ID" value="AAZ18702.1"/>
    <property type="molecule type" value="Genomic_DNA"/>
</dbReference>
<dbReference type="Proteomes" id="UP000000546">
    <property type="component" value="Chromosome"/>
</dbReference>
<evidence type="ECO:0000259" key="1">
    <source>
        <dbReference type="PROSITE" id="PS50994"/>
    </source>
</evidence>
<accession>Q4FU09</accession>
<evidence type="ECO:0000313" key="3">
    <source>
        <dbReference type="EMBL" id="AAZ18499.1"/>
    </source>
</evidence>
<dbReference type="GO" id="GO:0003676">
    <property type="term" value="F:nucleic acid binding"/>
    <property type="evidence" value="ECO:0007669"/>
    <property type="project" value="InterPro"/>
</dbReference>
<dbReference type="KEGG" id="par:Psyc_0637"/>
<dbReference type="Pfam" id="PF13683">
    <property type="entry name" value="rve_3"/>
    <property type="match status" value="1"/>
</dbReference>
<dbReference type="GO" id="GO:0015074">
    <property type="term" value="P:DNA integration"/>
    <property type="evidence" value="ECO:0007669"/>
    <property type="project" value="InterPro"/>
</dbReference>
<dbReference type="InterPro" id="IPR036397">
    <property type="entry name" value="RNaseH_sf"/>
</dbReference>
<dbReference type="AlphaFoldDB" id="Q4FU09"/>
<reference evidence="3 5" key="2">
    <citation type="journal article" date="2010" name="Appl. Environ. Microbiol.">
        <title>The genome sequence of Psychrobacter arcticus 273-4, a psychroactive Siberian permafrost bacterium, reveals mechanisms for adaptation to low-temperature growth.</title>
        <authorList>
            <person name="Ayala-del-Rio H.L."/>
            <person name="Chain P.S."/>
            <person name="Grzymski J.J."/>
            <person name="Ponder M.A."/>
            <person name="Ivanova N."/>
            <person name="Bergholz P.W."/>
            <person name="Di Bartolo G."/>
            <person name="Hauser L."/>
            <person name="Land M."/>
            <person name="Bakermans C."/>
            <person name="Rodrigues D."/>
            <person name="Klappenbach J."/>
            <person name="Zarka D."/>
            <person name="Larimer F."/>
            <person name="Richardson P."/>
            <person name="Murray A."/>
            <person name="Thomashow M."/>
            <person name="Tiedje J.M."/>
        </authorList>
    </citation>
    <scope>NUCLEOTIDE SEQUENCE [LARGE SCALE GENOMIC DNA]</scope>
    <source>
        <strain evidence="3">273-4</strain>
        <strain evidence="5">DSM 17307 / VKM B-2377 / 273-4</strain>
    </source>
</reference>